<proteinExistence type="predicted"/>
<protein>
    <recommendedName>
        <fullName evidence="3">EthD domain-containing protein</fullName>
    </recommendedName>
</protein>
<dbReference type="AlphaFoldDB" id="A0A1A2TGZ4"/>
<dbReference type="SUPFAM" id="SSF54909">
    <property type="entry name" value="Dimeric alpha+beta barrel"/>
    <property type="match status" value="1"/>
</dbReference>
<dbReference type="Gene3D" id="3.30.70.100">
    <property type="match status" value="1"/>
</dbReference>
<name>A0A1A2TGZ4_MYCNT</name>
<evidence type="ECO:0000313" key="1">
    <source>
        <dbReference type="EMBL" id="OBH75698.1"/>
    </source>
</evidence>
<sequence length="117" mass="13372">MTQKFIQIVYSNPVQGRDDEFNEWYDNVHVPQLLAIPGMLSAQRYTLLDSEMYRAPGGRAPEHRYAIIYEMEGDVDATMQKIQEGVAAGQIVMHDSLDMDSWRLAFWSPYGAKAEAK</sequence>
<evidence type="ECO:0008006" key="3">
    <source>
        <dbReference type="Google" id="ProtNLM"/>
    </source>
</evidence>
<evidence type="ECO:0000313" key="2">
    <source>
        <dbReference type="Proteomes" id="UP000092389"/>
    </source>
</evidence>
<dbReference type="Proteomes" id="UP000092389">
    <property type="component" value="Unassembled WGS sequence"/>
</dbReference>
<dbReference type="EMBL" id="LZJU01000083">
    <property type="protein sequence ID" value="OBH75698.1"/>
    <property type="molecule type" value="Genomic_DNA"/>
</dbReference>
<organism evidence="1 2">
    <name type="scientific">Mycobacterium mantenii</name>
    <dbReference type="NCBI Taxonomy" id="560555"/>
    <lineage>
        <taxon>Bacteria</taxon>
        <taxon>Bacillati</taxon>
        <taxon>Actinomycetota</taxon>
        <taxon>Actinomycetes</taxon>
        <taxon>Mycobacteriales</taxon>
        <taxon>Mycobacteriaceae</taxon>
        <taxon>Mycobacterium</taxon>
        <taxon>Mycobacterium avium complex (MAC)</taxon>
    </lineage>
</organism>
<dbReference type="InterPro" id="IPR011008">
    <property type="entry name" value="Dimeric_a/b-barrel"/>
</dbReference>
<dbReference type="OrthoDB" id="3481501at2"/>
<accession>A0A1A2TGZ4</accession>
<gene>
    <name evidence="1" type="ORF">A5683_22045</name>
</gene>
<comment type="caution">
    <text evidence="1">The sequence shown here is derived from an EMBL/GenBank/DDBJ whole genome shotgun (WGS) entry which is preliminary data.</text>
</comment>
<dbReference type="RefSeq" id="WP_067909749.1">
    <property type="nucleotide sequence ID" value="NZ_LZJP01000126.1"/>
</dbReference>
<reference evidence="1 2" key="1">
    <citation type="submission" date="2016-06" db="EMBL/GenBank/DDBJ databases">
        <authorList>
            <person name="Kjaerup R.B."/>
            <person name="Dalgaard T.S."/>
            <person name="Juul-Madsen H.R."/>
        </authorList>
    </citation>
    <scope>NUCLEOTIDE SEQUENCE [LARGE SCALE GENOMIC DNA]</scope>
    <source>
        <strain evidence="1 2">E152</strain>
    </source>
</reference>